<dbReference type="Pfam" id="PF13657">
    <property type="entry name" value="Couple_hipA"/>
    <property type="match status" value="1"/>
</dbReference>
<dbReference type="AlphaFoldDB" id="A0A285T8P1"/>
<dbReference type="Pfam" id="PF07804">
    <property type="entry name" value="HipA_C"/>
    <property type="match status" value="1"/>
</dbReference>
<evidence type="ECO:0000259" key="5">
    <source>
        <dbReference type="Pfam" id="PF13657"/>
    </source>
</evidence>
<evidence type="ECO:0000256" key="3">
    <source>
        <dbReference type="ARBA" id="ARBA00022777"/>
    </source>
</evidence>
<dbReference type="Proteomes" id="UP000219111">
    <property type="component" value="Unassembled WGS sequence"/>
</dbReference>
<keyword evidence="7" id="KW-1185">Reference proteome</keyword>
<dbReference type="InterPro" id="IPR012893">
    <property type="entry name" value="HipA-like_C"/>
</dbReference>
<dbReference type="GO" id="GO:0005829">
    <property type="term" value="C:cytosol"/>
    <property type="evidence" value="ECO:0007669"/>
    <property type="project" value="TreeGrafter"/>
</dbReference>
<evidence type="ECO:0000256" key="2">
    <source>
        <dbReference type="ARBA" id="ARBA00022679"/>
    </source>
</evidence>
<dbReference type="Gene3D" id="1.10.1070.20">
    <property type="match status" value="1"/>
</dbReference>
<proteinExistence type="inferred from homology"/>
<dbReference type="InterPro" id="IPR052028">
    <property type="entry name" value="HipA_Ser/Thr_kinase"/>
</dbReference>
<evidence type="ECO:0000259" key="4">
    <source>
        <dbReference type="Pfam" id="PF07804"/>
    </source>
</evidence>
<accession>A0A285T8P1</accession>
<dbReference type="EMBL" id="OBMT01000015">
    <property type="protein sequence ID" value="SOC17308.1"/>
    <property type="molecule type" value="Genomic_DNA"/>
</dbReference>
<organism evidence="6 7">
    <name type="scientific">Rhodobacter maris</name>
    <dbReference type="NCBI Taxonomy" id="446682"/>
    <lineage>
        <taxon>Bacteria</taxon>
        <taxon>Pseudomonadati</taxon>
        <taxon>Pseudomonadota</taxon>
        <taxon>Alphaproteobacteria</taxon>
        <taxon>Rhodobacterales</taxon>
        <taxon>Rhodobacter group</taxon>
        <taxon>Rhodobacter</taxon>
    </lineage>
</organism>
<keyword evidence="3 6" id="KW-0418">Kinase</keyword>
<dbReference type="RefSeq" id="WP_097071134.1">
    <property type="nucleotide sequence ID" value="NZ_OBMT01000015.1"/>
</dbReference>
<evidence type="ECO:0000313" key="6">
    <source>
        <dbReference type="EMBL" id="SOC17308.1"/>
    </source>
</evidence>
<dbReference type="PANTHER" id="PTHR37419">
    <property type="entry name" value="SERINE/THREONINE-PROTEIN KINASE TOXIN HIPA"/>
    <property type="match status" value="1"/>
</dbReference>
<dbReference type="NCBIfam" id="TIGR03071">
    <property type="entry name" value="couple_hipA"/>
    <property type="match status" value="1"/>
</dbReference>
<gene>
    <name evidence="6" type="ORF">SAMN05877831_11584</name>
</gene>
<name>A0A285T8P1_9RHOB</name>
<feature type="domain" description="HipA-like C-terminal" evidence="4">
    <location>
        <begin position="140"/>
        <end position="374"/>
    </location>
</feature>
<dbReference type="PANTHER" id="PTHR37419:SF1">
    <property type="entry name" value="SERINE_THREONINE-PROTEIN KINASE TOXIN HIPA"/>
    <property type="match status" value="1"/>
</dbReference>
<dbReference type="GO" id="GO:0004674">
    <property type="term" value="F:protein serine/threonine kinase activity"/>
    <property type="evidence" value="ECO:0007669"/>
    <property type="project" value="TreeGrafter"/>
</dbReference>
<reference evidence="7" key="1">
    <citation type="submission" date="2017-08" db="EMBL/GenBank/DDBJ databases">
        <authorList>
            <person name="Varghese N."/>
            <person name="Submissions S."/>
        </authorList>
    </citation>
    <scope>NUCLEOTIDE SEQUENCE [LARGE SCALE GENOMIC DNA]</scope>
    <source>
        <strain evidence="7">JA276</strain>
    </source>
</reference>
<evidence type="ECO:0000256" key="1">
    <source>
        <dbReference type="ARBA" id="ARBA00010164"/>
    </source>
</evidence>
<keyword evidence="2" id="KW-0808">Transferase</keyword>
<sequence length="415" mass="44691">MEIFFEKYLVGRIDTAAPPAPLFRYAPEWLALAGAFPVSTTMPLSDAAFSWAVLAPWLINLLPEDADALRMMARILDVPHTDVLALLERVGRDTSGALSFAQRGTTASTVLPIPGAAELEQILNELPHKPFLVGEEGVSMSLAGVQSKLSVRLLADGGLGIPLDGAPSSHILKPDSPGRLWGSVQNEAFCLRLAQRTGLPAAAATTGRALERSYLLVERYDRVPEGALLRRLHQEDFCQALGLPPGAKYQHSHHHGPKGSFALMMDRLRAVGGGAQVMQLWDMLVFNVLCGNTDAHLKNHSLILSAEGVRLAPLYDVMCAGVWPGITRNLALDVGGKRVAEYIEGRHWAREAEACGLAPRRVLARVEALAERVRGALSATAEEVAAMPAGPHPLLDLVSEAIESRCKTILSSLGR</sequence>
<evidence type="ECO:0000313" key="7">
    <source>
        <dbReference type="Proteomes" id="UP000219111"/>
    </source>
</evidence>
<protein>
    <submittedName>
        <fullName evidence="6">Serine/threonine-protein kinase HipA</fullName>
    </submittedName>
</protein>
<dbReference type="OrthoDB" id="9805913at2"/>
<dbReference type="InterPro" id="IPR017508">
    <property type="entry name" value="HipA_N1"/>
</dbReference>
<comment type="similarity">
    <text evidence="1">Belongs to the HipA Ser/Thr kinase family.</text>
</comment>
<dbReference type="CDD" id="cd17793">
    <property type="entry name" value="HipA"/>
    <property type="match status" value="1"/>
</dbReference>
<feature type="domain" description="HipA N-terminal subdomain 1" evidence="5">
    <location>
        <begin position="2"/>
        <end position="100"/>
    </location>
</feature>